<dbReference type="PATRIC" id="fig|269796.9.peg.3334"/>
<dbReference type="EMBL" id="CP000230">
    <property type="protein sequence ID" value="ABC24014.1"/>
    <property type="molecule type" value="Genomic_DNA"/>
</dbReference>
<dbReference type="PROSITE" id="PS50983">
    <property type="entry name" value="FE_B12_PBP"/>
    <property type="match status" value="1"/>
</dbReference>
<keyword evidence="3" id="KW-1185">Reference proteome</keyword>
<dbReference type="CDD" id="cd01147">
    <property type="entry name" value="HemV-2"/>
    <property type="match status" value="1"/>
</dbReference>
<dbReference type="PROSITE" id="PS51318">
    <property type="entry name" value="TAT"/>
    <property type="match status" value="1"/>
</dbReference>
<evidence type="ECO:0000313" key="3">
    <source>
        <dbReference type="Proteomes" id="UP000001929"/>
    </source>
</evidence>
<dbReference type="PANTHER" id="PTHR30535">
    <property type="entry name" value="VITAMIN B12-BINDING PROTEIN"/>
    <property type="match status" value="1"/>
</dbReference>
<name>Q2RPD1_RHORT</name>
<dbReference type="GO" id="GO:0071281">
    <property type="term" value="P:cellular response to iron ion"/>
    <property type="evidence" value="ECO:0007669"/>
    <property type="project" value="TreeGrafter"/>
</dbReference>
<dbReference type="Gene3D" id="1.20.58.2180">
    <property type="match status" value="1"/>
</dbReference>
<dbReference type="RefSeq" id="WP_011390967.1">
    <property type="nucleotide sequence ID" value="NC_007643.1"/>
</dbReference>
<dbReference type="eggNOG" id="COG0614">
    <property type="taxonomic scope" value="Bacteria"/>
</dbReference>
<dbReference type="PANTHER" id="PTHR30535:SF34">
    <property type="entry name" value="MOLYBDATE-BINDING PROTEIN MOLA"/>
    <property type="match status" value="1"/>
</dbReference>
<accession>Q2RPD1</accession>
<evidence type="ECO:0000259" key="1">
    <source>
        <dbReference type="PROSITE" id="PS50983"/>
    </source>
</evidence>
<dbReference type="EnsemblBacteria" id="ABC24014">
    <property type="protein sequence ID" value="ABC24014"/>
    <property type="gene ID" value="Rru_A3219"/>
</dbReference>
<dbReference type="STRING" id="269796.Rru_A3219"/>
<reference evidence="2 3" key="1">
    <citation type="journal article" date="2011" name="Stand. Genomic Sci.">
        <title>Complete genome sequence of Rhodospirillum rubrum type strain (S1).</title>
        <authorList>
            <person name="Munk A.C."/>
            <person name="Copeland A."/>
            <person name="Lucas S."/>
            <person name="Lapidus A."/>
            <person name="Del Rio T.G."/>
            <person name="Barry K."/>
            <person name="Detter J.C."/>
            <person name="Hammon N."/>
            <person name="Israni S."/>
            <person name="Pitluck S."/>
            <person name="Brettin T."/>
            <person name="Bruce D."/>
            <person name="Han C."/>
            <person name="Tapia R."/>
            <person name="Gilna P."/>
            <person name="Schmutz J."/>
            <person name="Larimer F."/>
            <person name="Land M."/>
            <person name="Kyrpides N.C."/>
            <person name="Mavromatis K."/>
            <person name="Richardson P."/>
            <person name="Rohde M."/>
            <person name="Goker M."/>
            <person name="Klenk H.P."/>
            <person name="Zhang Y."/>
            <person name="Roberts G.P."/>
            <person name="Reslewic S."/>
            <person name="Schwartz D.C."/>
        </authorList>
    </citation>
    <scope>NUCLEOTIDE SEQUENCE [LARGE SCALE GENOMIC DNA]</scope>
    <source>
        <strain evidence="3">ATCC 11170 / ATH 1.1.1 / DSM 467 / LMG 4362 / NCIMB 8255 / S1</strain>
    </source>
</reference>
<dbReference type="InterPro" id="IPR002491">
    <property type="entry name" value="ABC_transptr_periplasmic_BD"/>
</dbReference>
<dbReference type="Pfam" id="PF01497">
    <property type="entry name" value="Peripla_BP_2"/>
    <property type="match status" value="1"/>
</dbReference>
<protein>
    <submittedName>
        <fullName evidence="2">Twin-arginine translocation pathway signal</fullName>
    </submittedName>
</protein>
<proteinExistence type="predicted"/>
<organism evidence="2 3">
    <name type="scientific">Rhodospirillum rubrum (strain ATCC 11170 / ATH 1.1.1 / DSM 467 / LMG 4362 / NCIMB 8255 / S1)</name>
    <dbReference type="NCBI Taxonomy" id="269796"/>
    <lineage>
        <taxon>Bacteria</taxon>
        <taxon>Pseudomonadati</taxon>
        <taxon>Pseudomonadota</taxon>
        <taxon>Alphaproteobacteria</taxon>
        <taxon>Rhodospirillales</taxon>
        <taxon>Rhodospirillaceae</taxon>
        <taxon>Rhodospirillum</taxon>
    </lineage>
</organism>
<dbReference type="KEGG" id="rru:Rru_A3219"/>
<sequence>MDTPSRRDVLAGLGLGGIASALTRAGWTRPARATEGRLFRDDADRSLSLPAALGSVLPAGPVAAVWLYTLAPDLMAGWPDALSADQRALIAPPYADLPVRGRVALRGGTVNLEALASLRPDLILDVGSLDPSYRSVAERVQGQTGIAYALIDGGLDRVSQTYARLGDLLGRPQRAAELAAWANAERAEITRRLPTPADRPAIAVYYGRGAKGMESAASGAITTEVIDLLGARNVVAAGGRGLVTISPESLVVARPEVILATDQSFLDALRGEPRWQSLPAVRAGRLYKVPALPFGWVDYPPAINRLLGLRWLAKLLYPEAFPEPLAPVVRDFFARFYQVTLSLPQAAALAGEDR</sequence>
<dbReference type="AlphaFoldDB" id="Q2RPD1"/>
<dbReference type="SUPFAM" id="SSF53807">
    <property type="entry name" value="Helical backbone' metal receptor"/>
    <property type="match status" value="1"/>
</dbReference>
<dbReference type="InterPro" id="IPR050902">
    <property type="entry name" value="ABC_Transporter_SBP"/>
</dbReference>
<dbReference type="InterPro" id="IPR006311">
    <property type="entry name" value="TAT_signal"/>
</dbReference>
<feature type="domain" description="Fe/B12 periplasmic-binding" evidence="1">
    <location>
        <begin position="55"/>
        <end position="320"/>
    </location>
</feature>
<dbReference type="HOGENOM" id="CLU_038034_13_1_5"/>
<dbReference type="Proteomes" id="UP000001929">
    <property type="component" value="Chromosome"/>
</dbReference>
<gene>
    <name evidence="2" type="ordered locus">Rru_A3219</name>
</gene>
<dbReference type="PhylomeDB" id="Q2RPD1"/>
<evidence type="ECO:0000313" key="2">
    <source>
        <dbReference type="EMBL" id="ABC24014.1"/>
    </source>
</evidence>
<dbReference type="Gene3D" id="3.40.50.1980">
    <property type="entry name" value="Nitrogenase molybdenum iron protein domain"/>
    <property type="match status" value="2"/>
</dbReference>